<gene>
    <name evidence="14" type="ORF">C8A01DRAFT_12340</name>
</gene>
<dbReference type="GO" id="GO:0005743">
    <property type="term" value="C:mitochondrial inner membrane"/>
    <property type="evidence" value="ECO:0007669"/>
    <property type="project" value="TreeGrafter"/>
</dbReference>
<dbReference type="GO" id="GO:0016653">
    <property type="term" value="F:oxidoreductase activity, acting on NAD(P)H, heme protein as acceptor"/>
    <property type="evidence" value="ECO:0007669"/>
    <property type="project" value="TreeGrafter"/>
</dbReference>
<evidence type="ECO:0000256" key="4">
    <source>
        <dbReference type="ARBA" id="ARBA00022723"/>
    </source>
</evidence>
<dbReference type="Proteomes" id="UP001303115">
    <property type="component" value="Unassembled WGS sequence"/>
</dbReference>
<sequence>MAFFQLGLRRAAAHLSRVPFACGPCVRQQVPAPPSRVLQLARAARSYASTPTPESKTPIESLSSNTAKAARPAAQSSSSQNSRKSSSFPETNAKVVGYWLVGSAVSVFGIVVFGGLTRLTESGLSITEWRPVTGSLPPMSDADWQSEFDKYRASPEFKLINPHMDLAEFKKIYFMEWTHRIWGRVIGLTFVLPTIYFIARRRVTPRMAVNLVGISALIAFQGFIGWWMVKSGLKDDLFAPGSHPRVSQYRLTAHLATAFVCYAWMLVSGLGVLRTHRLLRDPEATTKMFAALKSPTLRTLRRSIAGLTVLIFTTVLSGALVAGLDAGLIYNEFPMMGNGLTPPKSELFDKFYSRKEDGSDLWWRNMLENPSLVQLDHRILATTTFTAVVALFVYSRTGRIKAAMPRDVRKGVTGLLHLALLQVSLGITTLMYMVPISLAAAHQAGALALLTGALVTGHRLRASKATQALVQKALQSPSKLQTGAISQKLLKKIAENKRV</sequence>
<feature type="compositionally biased region" description="Low complexity" evidence="12">
    <location>
        <begin position="67"/>
        <end position="87"/>
    </location>
</feature>
<evidence type="ECO:0000256" key="2">
    <source>
        <dbReference type="ARBA" id="ARBA00004141"/>
    </source>
</evidence>
<evidence type="ECO:0000256" key="5">
    <source>
        <dbReference type="ARBA" id="ARBA00022989"/>
    </source>
</evidence>
<evidence type="ECO:0000256" key="7">
    <source>
        <dbReference type="ARBA" id="ARBA00023004"/>
    </source>
</evidence>
<keyword evidence="9 13" id="KW-0472">Membrane</keyword>
<evidence type="ECO:0000256" key="13">
    <source>
        <dbReference type="SAM" id="Phobius"/>
    </source>
</evidence>
<feature type="transmembrane region" description="Helical" evidence="13">
    <location>
        <begin position="304"/>
        <end position="330"/>
    </location>
</feature>
<evidence type="ECO:0000256" key="8">
    <source>
        <dbReference type="ARBA" id="ARBA00023133"/>
    </source>
</evidence>
<keyword evidence="6" id="KW-0560">Oxidoreductase</keyword>
<evidence type="ECO:0000256" key="6">
    <source>
        <dbReference type="ARBA" id="ARBA00023002"/>
    </source>
</evidence>
<protein>
    <submittedName>
        <fullName evidence="14">Cytochrome oxidase assembly protein-domain-containing protein</fullName>
    </submittedName>
</protein>
<dbReference type="InterPro" id="IPR003780">
    <property type="entry name" value="COX15/CtaA_fam"/>
</dbReference>
<comment type="catalytic activity">
    <reaction evidence="11">
        <text>Fe(II)-heme o + 2 A + H2O = Fe(II)-heme a + 2 AH2</text>
        <dbReference type="Rhea" id="RHEA:63388"/>
        <dbReference type="ChEBI" id="CHEBI:13193"/>
        <dbReference type="ChEBI" id="CHEBI:15377"/>
        <dbReference type="ChEBI" id="CHEBI:17499"/>
        <dbReference type="ChEBI" id="CHEBI:60530"/>
        <dbReference type="ChEBI" id="CHEBI:61715"/>
        <dbReference type="EC" id="1.17.99.9"/>
    </reaction>
    <physiologicalReaction direction="left-to-right" evidence="11">
        <dbReference type="Rhea" id="RHEA:63389"/>
    </physiologicalReaction>
</comment>
<feature type="transmembrane region" description="Helical" evidence="13">
    <location>
        <begin position="375"/>
        <end position="394"/>
    </location>
</feature>
<feature type="compositionally biased region" description="Polar residues" evidence="12">
    <location>
        <begin position="47"/>
        <end position="66"/>
    </location>
</feature>
<dbReference type="PANTHER" id="PTHR23289">
    <property type="entry name" value="CYTOCHROME C OXIDASE ASSEMBLY PROTEIN COX15"/>
    <property type="match status" value="1"/>
</dbReference>
<comment type="cofactor">
    <cofactor evidence="1">
        <name>heme b</name>
        <dbReference type="ChEBI" id="CHEBI:60344"/>
    </cofactor>
</comment>
<keyword evidence="3 13" id="KW-0812">Transmembrane</keyword>
<feature type="transmembrane region" description="Helical" evidence="13">
    <location>
        <begin position="95"/>
        <end position="116"/>
    </location>
</feature>
<dbReference type="GO" id="GO:0006784">
    <property type="term" value="P:heme A biosynthetic process"/>
    <property type="evidence" value="ECO:0007669"/>
    <property type="project" value="InterPro"/>
</dbReference>
<dbReference type="InterPro" id="IPR023754">
    <property type="entry name" value="HemeA_Synthase_type2"/>
</dbReference>
<feature type="transmembrane region" description="Helical" evidence="13">
    <location>
        <begin position="440"/>
        <end position="457"/>
    </location>
</feature>
<reference evidence="15" key="1">
    <citation type="journal article" date="2023" name="Mol. Phylogenet. Evol.">
        <title>Genome-scale phylogeny and comparative genomics of the fungal order Sordariales.</title>
        <authorList>
            <person name="Hensen N."/>
            <person name="Bonometti L."/>
            <person name="Westerberg I."/>
            <person name="Brannstrom I.O."/>
            <person name="Guillou S."/>
            <person name="Cros-Aarteil S."/>
            <person name="Calhoun S."/>
            <person name="Haridas S."/>
            <person name="Kuo A."/>
            <person name="Mondo S."/>
            <person name="Pangilinan J."/>
            <person name="Riley R."/>
            <person name="LaButti K."/>
            <person name="Andreopoulos B."/>
            <person name="Lipzen A."/>
            <person name="Chen C."/>
            <person name="Yan M."/>
            <person name="Daum C."/>
            <person name="Ng V."/>
            <person name="Clum A."/>
            <person name="Steindorff A."/>
            <person name="Ohm R.A."/>
            <person name="Martin F."/>
            <person name="Silar P."/>
            <person name="Natvig D.O."/>
            <person name="Lalanne C."/>
            <person name="Gautier V."/>
            <person name="Ament-Velasquez S.L."/>
            <person name="Kruys A."/>
            <person name="Hutchinson M.I."/>
            <person name="Powell A.J."/>
            <person name="Barry K."/>
            <person name="Miller A.N."/>
            <person name="Grigoriev I.V."/>
            <person name="Debuchy R."/>
            <person name="Gladieux P."/>
            <person name="Hiltunen Thoren M."/>
            <person name="Johannesson H."/>
        </authorList>
    </citation>
    <scope>NUCLEOTIDE SEQUENCE [LARGE SCALE GENOMIC DNA]</scope>
    <source>
        <strain evidence="15">CBS 284.82</strain>
    </source>
</reference>
<feature type="transmembrane region" description="Helical" evidence="13">
    <location>
        <begin position="211"/>
        <end position="229"/>
    </location>
</feature>
<evidence type="ECO:0000256" key="10">
    <source>
        <dbReference type="ARBA" id="ARBA00044501"/>
    </source>
</evidence>
<feature type="transmembrane region" description="Helical" evidence="13">
    <location>
        <begin position="249"/>
        <end position="273"/>
    </location>
</feature>
<feature type="region of interest" description="Disordered" evidence="12">
    <location>
        <begin position="47"/>
        <end position="88"/>
    </location>
</feature>
<comment type="pathway">
    <text evidence="10">Porphyrin-containing compound metabolism; heme A biosynthesis; heme A from heme O: step 1/1.</text>
</comment>
<dbReference type="GO" id="GO:0046872">
    <property type="term" value="F:metal ion binding"/>
    <property type="evidence" value="ECO:0007669"/>
    <property type="project" value="UniProtKB-KW"/>
</dbReference>
<evidence type="ECO:0000256" key="3">
    <source>
        <dbReference type="ARBA" id="ARBA00022692"/>
    </source>
</evidence>
<evidence type="ECO:0000313" key="14">
    <source>
        <dbReference type="EMBL" id="KAK4044310.1"/>
    </source>
</evidence>
<keyword evidence="7" id="KW-0408">Iron</keyword>
<evidence type="ECO:0000313" key="15">
    <source>
        <dbReference type="Proteomes" id="UP001303115"/>
    </source>
</evidence>
<dbReference type="AlphaFoldDB" id="A0AAN6PQF0"/>
<dbReference type="EMBL" id="MU854320">
    <property type="protein sequence ID" value="KAK4044310.1"/>
    <property type="molecule type" value="Genomic_DNA"/>
</dbReference>
<keyword evidence="15" id="KW-1185">Reference proteome</keyword>
<proteinExistence type="inferred from homology"/>
<feature type="transmembrane region" description="Helical" evidence="13">
    <location>
        <begin position="415"/>
        <end position="434"/>
    </location>
</feature>
<evidence type="ECO:0000256" key="12">
    <source>
        <dbReference type="SAM" id="MobiDB-lite"/>
    </source>
</evidence>
<evidence type="ECO:0000256" key="1">
    <source>
        <dbReference type="ARBA" id="ARBA00001970"/>
    </source>
</evidence>
<keyword evidence="4" id="KW-0479">Metal-binding</keyword>
<name>A0AAN6PQF0_9PEZI</name>
<evidence type="ECO:0000256" key="9">
    <source>
        <dbReference type="ARBA" id="ARBA00023136"/>
    </source>
</evidence>
<organism evidence="14 15">
    <name type="scientific">Parachaetomium inaequale</name>
    <dbReference type="NCBI Taxonomy" id="2588326"/>
    <lineage>
        <taxon>Eukaryota</taxon>
        <taxon>Fungi</taxon>
        <taxon>Dikarya</taxon>
        <taxon>Ascomycota</taxon>
        <taxon>Pezizomycotina</taxon>
        <taxon>Sordariomycetes</taxon>
        <taxon>Sordariomycetidae</taxon>
        <taxon>Sordariales</taxon>
        <taxon>Chaetomiaceae</taxon>
        <taxon>Parachaetomium</taxon>
    </lineage>
</organism>
<comment type="caution">
    <text evidence="14">The sequence shown here is derived from an EMBL/GenBank/DDBJ whole genome shotgun (WGS) entry which is preliminary data.</text>
</comment>
<dbReference type="PANTHER" id="PTHR23289:SF2">
    <property type="entry name" value="CYTOCHROME C OXIDASE ASSEMBLY PROTEIN COX15 HOMOLOG"/>
    <property type="match status" value="1"/>
</dbReference>
<keyword evidence="8" id="KW-0350">Heme biosynthesis</keyword>
<dbReference type="HAMAP" id="MF_01665">
    <property type="entry name" value="HemeA_synth_type2"/>
    <property type="match status" value="1"/>
</dbReference>
<dbReference type="Pfam" id="PF02628">
    <property type="entry name" value="COX15-CtaA"/>
    <property type="match status" value="1"/>
</dbReference>
<feature type="transmembrane region" description="Helical" evidence="13">
    <location>
        <begin position="181"/>
        <end position="199"/>
    </location>
</feature>
<comment type="subcellular location">
    <subcellularLocation>
        <location evidence="2">Membrane</location>
        <topology evidence="2">Multi-pass membrane protein</topology>
    </subcellularLocation>
</comment>
<dbReference type="GO" id="GO:0120547">
    <property type="term" value="F:heme A synthase activity"/>
    <property type="evidence" value="ECO:0007669"/>
    <property type="project" value="UniProtKB-EC"/>
</dbReference>
<accession>A0AAN6PQF0</accession>
<evidence type="ECO:0000256" key="11">
    <source>
        <dbReference type="ARBA" id="ARBA00048044"/>
    </source>
</evidence>
<keyword evidence="5 13" id="KW-1133">Transmembrane helix</keyword>